<sequence length="410" mass="45397">MISRTRHCFNFAICKHKFGSLEDNKKLFSIWTIGGTRHCLNLHFVSKWSPQKFPRSALRKPSILRTCFAARQSRCMKSSVSFVMGQMLSEPVTTKESAAVQNHLFKVGSSCMQGWRNTMEDVHCHLLSLPEAPETAFFAVYDGHGGARVAEYAGQHLHRFICETPEFRAGNIVEGLKKGFLNMDQAMLEKEAVSDEVEGSTAICVLIRDNHLYCANVGDSRAVACVHGASHPLHPLSKDHKPNNEEEMKRIVAAGGWVEFDRVNGNLALSRALGDFTFKRNTRVSATEQIIISMPDVVVEKVTPEWEFVIIACDGIWDVMSNEDVVAFVRLKIGEAMEPEKICEELMTRCLAPDRELCGLGCDNMTVVLVCFLHGKPYTSLVTKCGGSTTHATGGTVSKKKKEGVAVASN</sequence>
<dbReference type="FunFam" id="3.60.40.10:FF:000016">
    <property type="entry name" value="Protein phosphatase 2C"/>
    <property type="match status" value="1"/>
</dbReference>
<protein>
    <recommendedName>
        <fullName evidence="4">protein-serine/threonine phosphatase</fullName>
        <ecNumber evidence="4">3.1.3.16</ecNumber>
    </recommendedName>
</protein>
<dbReference type="SUPFAM" id="SSF81606">
    <property type="entry name" value="PP2C-like"/>
    <property type="match status" value="1"/>
</dbReference>
<comment type="cofactor">
    <cofactor evidence="1">
        <name>Mn(2+)</name>
        <dbReference type="ChEBI" id="CHEBI:29035"/>
    </cofactor>
</comment>
<evidence type="ECO:0000256" key="6">
    <source>
        <dbReference type="ARBA" id="ARBA00022801"/>
    </source>
</evidence>
<keyword evidence="8" id="KW-0464">Manganese</keyword>
<evidence type="ECO:0000256" key="1">
    <source>
        <dbReference type="ARBA" id="ARBA00001936"/>
    </source>
</evidence>
<dbReference type="Pfam" id="PF00481">
    <property type="entry name" value="PP2C"/>
    <property type="match status" value="1"/>
</dbReference>
<accession>A0A1S4EDD6</accession>
<comment type="cofactor">
    <cofactor evidence="2">
        <name>Mg(2+)</name>
        <dbReference type="ChEBI" id="CHEBI:18420"/>
    </cofactor>
</comment>
<dbReference type="InterPro" id="IPR036457">
    <property type="entry name" value="PPM-type-like_dom_sf"/>
</dbReference>
<dbReference type="SMART" id="SM00332">
    <property type="entry name" value="PP2Cc"/>
    <property type="match status" value="1"/>
</dbReference>
<dbReference type="KEGG" id="dci:103510771"/>
<evidence type="ECO:0000256" key="8">
    <source>
        <dbReference type="ARBA" id="ARBA00023211"/>
    </source>
</evidence>
<keyword evidence="7 9" id="KW-0904">Protein phosphatase</keyword>
<name>A0A1S4EDD6_DIACI</name>
<proteinExistence type="inferred from homology"/>
<dbReference type="GO" id="GO:0046872">
    <property type="term" value="F:metal ion binding"/>
    <property type="evidence" value="ECO:0007669"/>
    <property type="project" value="UniProtKB-KW"/>
</dbReference>
<dbReference type="PROSITE" id="PS01032">
    <property type="entry name" value="PPM_1"/>
    <property type="match status" value="1"/>
</dbReference>
<keyword evidence="5" id="KW-0479">Metal-binding</keyword>
<evidence type="ECO:0000259" key="10">
    <source>
        <dbReference type="PROSITE" id="PS51746"/>
    </source>
</evidence>
<dbReference type="Gene3D" id="3.60.40.10">
    <property type="entry name" value="PPM-type phosphatase domain"/>
    <property type="match status" value="1"/>
</dbReference>
<evidence type="ECO:0000313" key="12">
    <source>
        <dbReference type="RefSeq" id="XP_017300215.1"/>
    </source>
</evidence>
<dbReference type="GeneID" id="103510771"/>
<keyword evidence="6 9" id="KW-0378">Hydrolase</keyword>
<evidence type="ECO:0000256" key="9">
    <source>
        <dbReference type="RuleBase" id="RU003465"/>
    </source>
</evidence>
<dbReference type="PANTHER" id="PTHR13832:SF565">
    <property type="entry name" value="AT28366P-RELATED"/>
    <property type="match status" value="1"/>
</dbReference>
<dbReference type="Proteomes" id="UP000079169">
    <property type="component" value="Unplaced"/>
</dbReference>
<dbReference type="RefSeq" id="XP_017300215.1">
    <property type="nucleotide sequence ID" value="XM_017444726.2"/>
</dbReference>
<dbReference type="PANTHER" id="PTHR13832">
    <property type="entry name" value="PROTEIN PHOSPHATASE 2C"/>
    <property type="match status" value="1"/>
</dbReference>
<dbReference type="PROSITE" id="PS51746">
    <property type="entry name" value="PPM_2"/>
    <property type="match status" value="1"/>
</dbReference>
<evidence type="ECO:0000256" key="5">
    <source>
        <dbReference type="ARBA" id="ARBA00022723"/>
    </source>
</evidence>
<dbReference type="CDD" id="cd00143">
    <property type="entry name" value="PP2Cc"/>
    <property type="match status" value="1"/>
</dbReference>
<keyword evidence="11" id="KW-1185">Reference proteome</keyword>
<organism evidence="11 12">
    <name type="scientific">Diaphorina citri</name>
    <name type="common">Asian citrus psyllid</name>
    <dbReference type="NCBI Taxonomy" id="121845"/>
    <lineage>
        <taxon>Eukaryota</taxon>
        <taxon>Metazoa</taxon>
        <taxon>Ecdysozoa</taxon>
        <taxon>Arthropoda</taxon>
        <taxon>Hexapoda</taxon>
        <taxon>Insecta</taxon>
        <taxon>Pterygota</taxon>
        <taxon>Neoptera</taxon>
        <taxon>Paraneoptera</taxon>
        <taxon>Hemiptera</taxon>
        <taxon>Sternorrhyncha</taxon>
        <taxon>Psylloidea</taxon>
        <taxon>Psyllidae</taxon>
        <taxon>Diaphorininae</taxon>
        <taxon>Diaphorina</taxon>
    </lineage>
</organism>
<evidence type="ECO:0000256" key="2">
    <source>
        <dbReference type="ARBA" id="ARBA00001946"/>
    </source>
</evidence>
<feature type="domain" description="PPM-type phosphatase" evidence="10">
    <location>
        <begin position="106"/>
        <end position="372"/>
    </location>
</feature>
<evidence type="ECO:0000256" key="3">
    <source>
        <dbReference type="ARBA" id="ARBA00006702"/>
    </source>
</evidence>
<reference evidence="12" key="1">
    <citation type="submission" date="2025-08" db="UniProtKB">
        <authorList>
            <consortium name="RefSeq"/>
        </authorList>
    </citation>
    <scope>IDENTIFICATION</scope>
</reference>
<dbReference type="OMA" id="CLLHDRP"/>
<dbReference type="InterPro" id="IPR015655">
    <property type="entry name" value="PP2C"/>
</dbReference>
<evidence type="ECO:0000313" key="11">
    <source>
        <dbReference type="Proteomes" id="UP000079169"/>
    </source>
</evidence>
<dbReference type="InterPro" id="IPR000222">
    <property type="entry name" value="PP2C_BS"/>
</dbReference>
<gene>
    <name evidence="12" type="primary">LOC103510771</name>
</gene>
<evidence type="ECO:0000256" key="7">
    <source>
        <dbReference type="ARBA" id="ARBA00022912"/>
    </source>
</evidence>
<dbReference type="GO" id="GO:0004722">
    <property type="term" value="F:protein serine/threonine phosphatase activity"/>
    <property type="evidence" value="ECO:0007669"/>
    <property type="project" value="UniProtKB-EC"/>
</dbReference>
<dbReference type="STRING" id="121845.A0A1S4EDD6"/>
<comment type="similarity">
    <text evidence="3 9">Belongs to the PP2C family.</text>
</comment>
<evidence type="ECO:0000256" key="4">
    <source>
        <dbReference type="ARBA" id="ARBA00013081"/>
    </source>
</evidence>
<dbReference type="PaxDb" id="121845-A0A1S4EDD6"/>
<dbReference type="EC" id="3.1.3.16" evidence="4"/>
<dbReference type="InterPro" id="IPR001932">
    <property type="entry name" value="PPM-type_phosphatase-like_dom"/>
</dbReference>
<dbReference type="AlphaFoldDB" id="A0A1S4EDD6"/>